<name>A0A8J7GJM3_9ACTN</name>
<feature type="region of interest" description="Disordered" evidence="1">
    <location>
        <begin position="1"/>
        <end position="31"/>
    </location>
</feature>
<gene>
    <name evidence="2" type="ORF">IW245_005555</name>
</gene>
<evidence type="ECO:0000256" key="1">
    <source>
        <dbReference type="SAM" id="MobiDB-lite"/>
    </source>
</evidence>
<protein>
    <submittedName>
        <fullName evidence="2">Uncharacterized protein</fullName>
    </submittedName>
</protein>
<dbReference type="EMBL" id="JADOUF010000001">
    <property type="protein sequence ID" value="MBG6139361.1"/>
    <property type="molecule type" value="Genomic_DNA"/>
</dbReference>
<reference evidence="2" key="1">
    <citation type="submission" date="2020-11" db="EMBL/GenBank/DDBJ databases">
        <title>Sequencing the genomes of 1000 actinobacteria strains.</title>
        <authorList>
            <person name="Klenk H.-P."/>
        </authorList>
    </citation>
    <scope>NUCLEOTIDE SEQUENCE</scope>
    <source>
        <strain evidence="2">DSM 45356</strain>
    </source>
</reference>
<dbReference type="RefSeq" id="WP_197006029.1">
    <property type="nucleotide sequence ID" value="NZ_BONS01000012.1"/>
</dbReference>
<evidence type="ECO:0000313" key="2">
    <source>
        <dbReference type="EMBL" id="MBG6139361.1"/>
    </source>
</evidence>
<sequence>MSFGERDQPTTPFGGVPGPRTEPPEVGMDLSSTAFDDHFAQLGQWAKEGWHWDDIESRVYDLFDIPDQHRPPD</sequence>
<dbReference type="Proteomes" id="UP000622552">
    <property type="component" value="Unassembled WGS sequence"/>
</dbReference>
<dbReference type="AlphaFoldDB" id="A0A8J7GJM3"/>
<proteinExistence type="predicted"/>
<comment type="caution">
    <text evidence="2">The sequence shown here is derived from an EMBL/GenBank/DDBJ whole genome shotgun (WGS) entry which is preliminary data.</text>
</comment>
<organism evidence="2 3">
    <name type="scientific">Longispora fulva</name>
    <dbReference type="NCBI Taxonomy" id="619741"/>
    <lineage>
        <taxon>Bacteria</taxon>
        <taxon>Bacillati</taxon>
        <taxon>Actinomycetota</taxon>
        <taxon>Actinomycetes</taxon>
        <taxon>Micromonosporales</taxon>
        <taxon>Micromonosporaceae</taxon>
        <taxon>Longispora</taxon>
    </lineage>
</organism>
<evidence type="ECO:0000313" key="3">
    <source>
        <dbReference type="Proteomes" id="UP000622552"/>
    </source>
</evidence>
<keyword evidence="3" id="KW-1185">Reference proteome</keyword>
<accession>A0A8J7GJM3</accession>